<dbReference type="Pfam" id="PF04228">
    <property type="entry name" value="Zn_peptidase"/>
    <property type="match status" value="1"/>
</dbReference>
<keyword evidence="7" id="KW-0282">Flagellum</keyword>
<feature type="compositionally biased region" description="Polar residues" evidence="5">
    <location>
        <begin position="1"/>
        <end position="11"/>
    </location>
</feature>
<name>A0A2L1GMA9_9BACT</name>
<keyword evidence="4 6" id="KW-0472">Membrane</keyword>
<feature type="transmembrane region" description="Helical" evidence="6">
    <location>
        <begin position="26"/>
        <end position="43"/>
    </location>
</feature>
<gene>
    <name evidence="7" type="ORF">CAY53_04110</name>
</gene>
<accession>A0A2L1GMA9</accession>
<dbReference type="InterPro" id="IPR007343">
    <property type="entry name" value="Uncharacterised_pept_Zn_put"/>
</dbReference>
<sequence>MRWQGQRQSGNLEDRRGSRSSGPMKGGGIGLLLLALVGMYFGIDPSTTMQIGSVLQGRQPQEAGPVQESDRERQARELVAVVLADTEDNWHRIFRAHGKTYKEPKLVLFRGAVNSACGYAQSAMGPFYCPADQKVYIDLAFYDDLQQKLNAPGDFAQAYVVAHEIGHHVQNLLGISNQVQRQRQRLSQTEYNQLSVRVELQADCFAGIWAHHADRSKNLVEPGDIEEALHAASQIGDDRLQKSQRGYITPESFTHGSSEQRVRWFRRGYASGNPDQCDTFKARQL</sequence>
<evidence type="ECO:0000256" key="5">
    <source>
        <dbReference type="SAM" id="MobiDB-lite"/>
    </source>
</evidence>
<evidence type="ECO:0000256" key="3">
    <source>
        <dbReference type="ARBA" id="ARBA00022989"/>
    </source>
</evidence>
<dbReference type="GO" id="GO:0016020">
    <property type="term" value="C:membrane"/>
    <property type="evidence" value="ECO:0007669"/>
    <property type="project" value="UniProtKB-SubCell"/>
</dbReference>
<keyword evidence="3 6" id="KW-1133">Transmembrane helix</keyword>
<evidence type="ECO:0000256" key="1">
    <source>
        <dbReference type="ARBA" id="ARBA00004167"/>
    </source>
</evidence>
<evidence type="ECO:0000313" key="8">
    <source>
        <dbReference type="Proteomes" id="UP000239867"/>
    </source>
</evidence>
<reference evidence="7" key="2">
    <citation type="journal article" date="2018" name="MBio">
        <title>Insights into the evolution of host association through the isolation and characterization of a novel human periodontal pathobiont, Desulfobulbus oralis.</title>
        <authorList>
            <person name="Cross K.L."/>
            <person name="Chirania P."/>
            <person name="Xiong W."/>
            <person name="Beall C.J."/>
            <person name="Elkins J.G."/>
            <person name="Giannone R.J."/>
            <person name="Griffen A.L."/>
            <person name="Guss A.M."/>
            <person name="Hettich R.L."/>
            <person name="Joshi S.S."/>
            <person name="Mokrzan E.M."/>
            <person name="Martin R.K."/>
            <person name="Zhulin I.B."/>
            <person name="Leys E.J."/>
            <person name="Podar M."/>
        </authorList>
    </citation>
    <scope>NUCLEOTIDE SEQUENCE [LARGE SCALE GENOMIC DNA]</scope>
    <source>
        <strain evidence="7">ORNL</strain>
    </source>
</reference>
<dbReference type="PANTHER" id="PTHR30168:SF0">
    <property type="entry name" value="INNER MEMBRANE PROTEIN"/>
    <property type="match status" value="1"/>
</dbReference>
<organism evidence="7 8">
    <name type="scientific">Desulfobulbus oralis</name>
    <dbReference type="NCBI Taxonomy" id="1986146"/>
    <lineage>
        <taxon>Bacteria</taxon>
        <taxon>Pseudomonadati</taxon>
        <taxon>Thermodesulfobacteriota</taxon>
        <taxon>Desulfobulbia</taxon>
        <taxon>Desulfobulbales</taxon>
        <taxon>Desulfobulbaceae</taxon>
        <taxon>Desulfobulbus</taxon>
    </lineage>
</organism>
<dbReference type="KEGG" id="deo:CAY53_04110"/>
<evidence type="ECO:0000256" key="6">
    <source>
        <dbReference type="SAM" id="Phobius"/>
    </source>
</evidence>
<reference evidence="7" key="1">
    <citation type="submission" date="2017-05" db="EMBL/GenBank/DDBJ databases">
        <authorList>
            <person name="Song R."/>
            <person name="Chenine A.L."/>
            <person name="Ruprecht R.M."/>
        </authorList>
    </citation>
    <scope>NUCLEOTIDE SEQUENCE</scope>
    <source>
        <strain evidence="7">ORNL</strain>
    </source>
</reference>
<dbReference type="EMBL" id="CP021255">
    <property type="protein sequence ID" value="AVD70766.1"/>
    <property type="molecule type" value="Genomic_DNA"/>
</dbReference>
<dbReference type="Proteomes" id="UP000239867">
    <property type="component" value="Chromosome"/>
</dbReference>
<protein>
    <submittedName>
        <fullName evidence="7">Flagellar biosynthesis protein FlgM</fullName>
    </submittedName>
</protein>
<evidence type="ECO:0000256" key="4">
    <source>
        <dbReference type="ARBA" id="ARBA00023136"/>
    </source>
</evidence>
<proteinExistence type="predicted"/>
<feature type="region of interest" description="Disordered" evidence="5">
    <location>
        <begin position="1"/>
        <end position="23"/>
    </location>
</feature>
<keyword evidence="8" id="KW-1185">Reference proteome</keyword>
<keyword evidence="2 6" id="KW-0812">Transmembrane</keyword>
<dbReference type="RefSeq" id="WP_104936059.1">
    <property type="nucleotide sequence ID" value="NZ_CP021255.1"/>
</dbReference>
<keyword evidence="7" id="KW-0966">Cell projection</keyword>
<dbReference type="OrthoDB" id="9774900at2"/>
<comment type="subcellular location">
    <subcellularLocation>
        <location evidence="1">Membrane</location>
        <topology evidence="1">Single-pass membrane protein</topology>
    </subcellularLocation>
</comment>
<dbReference type="AlphaFoldDB" id="A0A2L1GMA9"/>
<evidence type="ECO:0000313" key="7">
    <source>
        <dbReference type="EMBL" id="AVD70766.1"/>
    </source>
</evidence>
<dbReference type="PANTHER" id="PTHR30168">
    <property type="entry name" value="PUTATIVE MEMBRANE PROTEIN YPFJ"/>
    <property type="match status" value="1"/>
</dbReference>
<evidence type="ECO:0000256" key="2">
    <source>
        <dbReference type="ARBA" id="ARBA00022692"/>
    </source>
</evidence>
<keyword evidence="7" id="KW-0969">Cilium</keyword>